<feature type="compositionally biased region" description="Low complexity" evidence="1">
    <location>
        <begin position="225"/>
        <end position="235"/>
    </location>
</feature>
<sequence length="319" mass="33489">MSDPINTATAITTEAPVLDLPPKDTVNETAPINATTAATATGVNARGPKVTPIQRLSSVYNKAKQTVSSAVAEANKAINEKKTAKPTTTNKVADTADIAATAAHVSAAENTDPVQTTETATQDKKVGTSNIAFKDLLARVKGLTKPTPTHPTPGKSFLFKASTSNETAPPVPPKDNIKLNTTTNTNANPVIDQLKHNTTLLANYLIQKKKEFTKKSSPETHNEQHSTTPEVHDTTTVATTEGATTAPEGTATTSPLVRRITKLVHTATTTINKRKDQYTKKETHATETPAAAAATTETTATEPQVAVNTTVPAAATTVA</sequence>
<comment type="caution">
    <text evidence="2">The sequence shown here is derived from an EMBL/GenBank/DDBJ whole genome shotgun (WGS) entry which is preliminary data.</text>
</comment>
<dbReference type="OrthoDB" id="2285893at2759"/>
<feature type="compositionally biased region" description="Basic and acidic residues" evidence="1">
    <location>
        <begin position="213"/>
        <end position="224"/>
    </location>
</feature>
<proteinExistence type="predicted"/>
<evidence type="ECO:0000313" key="2">
    <source>
        <dbReference type="EMBL" id="KAG2189909.1"/>
    </source>
</evidence>
<keyword evidence="3" id="KW-1185">Reference proteome</keyword>
<feature type="region of interest" description="Disordered" evidence="1">
    <location>
        <begin position="213"/>
        <end position="235"/>
    </location>
</feature>
<protein>
    <submittedName>
        <fullName evidence="2">Uncharacterized protein</fullName>
    </submittedName>
</protein>
<name>A0A8H7UT52_9FUNG</name>
<accession>A0A8H7UT52</accession>
<dbReference type="EMBL" id="JAEPRC010001127">
    <property type="protein sequence ID" value="KAG2189909.1"/>
    <property type="molecule type" value="Genomic_DNA"/>
</dbReference>
<reference evidence="2" key="1">
    <citation type="submission" date="2020-12" db="EMBL/GenBank/DDBJ databases">
        <title>Metabolic potential, ecology and presence of endohyphal bacteria is reflected in genomic diversity of Mucoromycotina.</title>
        <authorList>
            <person name="Muszewska A."/>
            <person name="Okrasinska A."/>
            <person name="Steczkiewicz K."/>
            <person name="Drgas O."/>
            <person name="Orlowska M."/>
            <person name="Perlinska-Lenart U."/>
            <person name="Aleksandrzak-Piekarczyk T."/>
            <person name="Szatraj K."/>
            <person name="Zielenkiewicz U."/>
            <person name="Pilsyk S."/>
            <person name="Malc E."/>
            <person name="Mieczkowski P."/>
            <person name="Kruszewska J.S."/>
            <person name="Biernat P."/>
            <person name="Pawlowska J."/>
        </authorList>
    </citation>
    <scope>NUCLEOTIDE SEQUENCE</scope>
    <source>
        <strain evidence="2">CBS 226.32</strain>
    </source>
</reference>
<organism evidence="2 3">
    <name type="scientific">Mucor plumbeus</name>
    <dbReference type="NCBI Taxonomy" id="97098"/>
    <lineage>
        <taxon>Eukaryota</taxon>
        <taxon>Fungi</taxon>
        <taxon>Fungi incertae sedis</taxon>
        <taxon>Mucoromycota</taxon>
        <taxon>Mucoromycotina</taxon>
        <taxon>Mucoromycetes</taxon>
        <taxon>Mucorales</taxon>
        <taxon>Mucorineae</taxon>
        <taxon>Mucoraceae</taxon>
        <taxon>Mucor</taxon>
    </lineage>
</organism>
<evidence type="ECO:0000256" key="1">
    <source>
        <dbReference type="SAM" id="MobiDB-lite"/>
    </source>
</evidence>
<dbReference type="Proteomes" id="UP000650833">
    <property type="component" value="Unassembled WGS sequence"/>
</dbReference>
<feature type="compositionally biased region" description="Low complexity" evidence="1">
    <location>
        <begin position="286"/>
        <end position="319"/>
    </location>
</feature>
<dbReference type="AlphaFoldDB" id="A0A8H7UT52"/>
<feature type="region of interest" description="Disordered" evidence="1">
    <location>
        <begin position="273"/>
        <end position="319"/>
    </location>
</feature>
<gene>
    <name evidence="2" type="ORF">INT46_005344</name>
</gene>
<evidence type="ECO:0000313" key="3">
    <source>
        <dbReference type="Proteomes" id="UP000650833"/>
    </source>
</evidence>
<feature type="compositionally biased region" description="Basic and acidic residues" evidence="1">
    <location>
        <begin position="273"/>
        <end position="285"/>
    </location>
</feature>